<evidence type="ECO:0000256" key="1">
    <source>
        <dbReference type="SAM" id="Phobius"/>
    </source>
</evidence>
<reference evidence="2 3" key="1">
    <citation type="submission" date="2024-07" db="EMBL/GenBank/DDBJ databases">
        <title>Chromosome-level genome assembly of the water stick insect Ranatra chinensis (Heteroptera: Nepidae).</title>
        <authorList>
            <person name="Liu X."/>
        </authorList>
    </citation>
    <scope>NUCLEOTIDE SEQUENCE [LARGE SCALE GENOMIC DNA]</scope>
    <source>
        <strain evidence="2">Cailab_2021Rc</strain>
        <tissue evidence="2">Muscle</tissue>
    </source>
</reference>
<keyword evidence="1" id="KW-0812">Transmembrane</keyword>
<organism evidence="2 3">
    <name type="scientific">Ranatra chinensis</name>
    <dbReference type="NCBI Taxonomy" id="642074"/>
    <lineage>
        <taxon>Eukaryota</taxon>
        <taxon>Metazoa</taxon>
        <taxon>Ecdysozoa</taxon>
        <taxon>Arthropoda</taxon>
        <taxon>Hexapoda</taxon>
        <taxon>Insecta</taxon>
        <taxon>Pterygota</taxon>
        <taxon>Neoptera</taxon>
        <taxon>Paraneoptera</taxon>
        <taxon>Hemiptera</taxon>
        <taxon>Heteroptera</taxon>
        <taxon>Panheteroptera</taxon>
        <taxon>Nepomorpha</taxon>
        <taxon>Nepidae</taxon>
        <taxon>Ranatrinae</taxon>
        <taxon>Ranatra</taxon>
    </lineage>
</organism>
<keyword evidence="1" id="KW-1133">Transmembrane helix</keyword>
<dbReference type="Proteomes" id="UP001558652">
    <property type="component" value="Unassembled WGS sequence"/>
</dbReference>
<gene>
    <name evidence="2" type="ORF">AAG570_006083</name>
</gene>
<dbReference type="AlphaFoldDB" id="A0ABD0XXB3"/>
<accession>A0ABD0XXB3</accession>
<feature type="transmembrane region" description="Helical" evidence="1">
    <location>
        <begin position="6"/>
        <end position="27"/>
    </location>
</feature>
<protein>
    <submittedName>
        <fullName evidence="2">Uncharacterized protein</fullName>
    </submittedName>
</protein>
<proteinExistence type="predicted"/>
<sequence>MAATDRGTLVSWTVAAWLALFTLYLGYRGYVLEQRVTLLEQRILAVDTLLKTPGVEASPLLRVRRHAEPDRQPRQAQTSECNCPPGKCTFPKNLSCIKGTTVSSSSVALWRSRTAEPVRLDGRAAGDNGVDK</sequence>
<dbReference type="EMBL" id="JBFDAA010000019">
    <property type="protein sequence ID" value="KAL1115793.1"/>
    <property type="molecule type" value="Genomic_DNA"/>
</dbReference>
<keyword evidence="3" id="KW-1185">Reference proteome</keyword>
<evidence type="ECO:0000313" key="3">
    <source>
        <dbReference type="Proteomes" id="UP001558652"/>
    </source>
</evidence>
<comment type="caution">
    <text evidence="2">The sequence shown here is derived from an EMBL/GenBank/DDBJ whole genome shotgun (WGS) entry which is preliminary data.</text>
</comment>
<name>A0ABD0XXB3_9HEMI</name>
<evidence type="ECO:0000313" key="2">
    <source>
        <dbReference type="EMBL" id="KAL1115793.1"/>
    </source>
</evidence>
<keyword evidence="1" id="KW-0472">Membrane</keyword>